<dbReference type="InterPro" id="IPR024213">
    <property type="entry name" value="DUF3822"/>
</dbReference>
<gene>
    <name evidence="1" type="ORF">G3O08_02745</name>
</gene>
<accession>A0A7K3WLB6</accession>
<dbReference type="RefSeq" id="WP_163283148.1">
    <property type="nucleotide sequence ID" value="NZ_JAAGVY010000003.1"/>
</dbReference>
<dbReference type="EMBL" id="JAAGVY010000003">
    <property type="protein sequence ID" value="NEN22419.1"/>
    <property type="molecule type" value="Genomic_DNA"/>
</dbReference>
<protein>
    <submittedName>
        <fullName evidence="1">DUF3822 family protein</fullName>
    </submittedName>
</protein>
<evidence type="ECO:0000313" key="1">
    <source>
        <dbReference type="EMBL" id="NEN22419.1"/>
    </source>
</evidence>
<organism evidence="1 2">
    <name type="scientific">Cryomorpha ignava</name>
    <dbReference type="NCBI Taxonomy" id="101383"/>
    <lineage>
        <taxon>Bacteria</taxon>
        <taxon>Pseudomonadati</taxon>
        <taxon>Bacteroidota</taxon>
        <taxon>Flavobacteriia</taxon>
        <taxon>Flavobacteriales</taxon>
        <taxon>Cryomorphaceae</taxon>
        <taxon>Cryomorpha</taxon>
    </lineage>
</organism>
<reference evidence="1 2" key="1">
    <citation type="submission" date="2020-02" db="EMBL/GenBank/DDBJ databases">
        <title>Out from the shadows clarifying the taxonomy of the family Cryomorphaceae and related taxa by utilizing the GTDB taxonomic framework.</title>
        <authorList>
            <person name="Bowman J.P."/>
        </authorList>
    </citation>
    <scope>NUCLEOTIDE SEQUENCE [LARGE SCALE GENOMIC DNA]</scope>
    <source>
        <strain evidence="1 2">QSSC 1-22</strain>
    </source>
</reference>
<proteinExistence type="predicted"/>
<dbReference type="Gene3D" id="3.30.420.250">
    <property type="match status" value="1"/>
</dbReference>
<dbReference type="Gene3D" id="3.30.420.260">
    <property type="match status" value="1"/>
</dbReference>
<dbReference type="AlphaFoldDB" id="A0A7K3WLB6"/>
<name>A0A7K3WLB6_9FLAO</name>
<dbReference type="CDD" id="cd24013">
    <property type="entry name" value="ASKHA_ATPase_BT3980-like"/>
    <property type="match status" value="1"/>
</dbReference>
<sequence>MKKQIQVVTGKSKMIEGLTHFNSHSKADIQSIGLIFEPNFFTAYFYGDLDARIPVAYGTFNSTVPLQSSEIKALKPIFALSFMGDYTLVPQQVFNDEDAGKYLSFNTSAAANEAEWNRIIGLDSVLIYKRDEKSETTVERIFPSLRVKHGVGALLEFCRQNQNEDHEVFFHQSGDVFDLVIFSKSTLLFANSIHASHAEDARYFLLYTLKTLGLNTDIKVNFLGASAKNEKVIALLKPYLPKLNTTFKSHAFSDKTSITNLPDSRFAAAHWAGIYASVCAL</sequence>
<keyword evidence="2" id="KW-1185">Reference proteome</keyword>
<evidence type="ECO:0000313" key="2">
    <source>
        <dbReference type="Proteomes" id="UP000486602"/>
    </source>
</evidence>
<comment type="caution">
    <text evidence="1">The sequence shown here is derived from an EMBL/GenBank/DDBJ whole genome shotgun (WGS) entry which is preliminary data.</text>
</comment>
<dbReference type="Pfam" id="PF12864">
    <property type="entry name" value="DUF3822"/>
    <property type="match status" value="1"/>
</dbReference>
<dbReference type="Proteomes" id="UP000486602">
    <property type="component" value="Unassembled WGS sequence"/>
</dbReference>